<dbReference type="EMBL" id="CP031517">
    <property type="protein sequence ID" value="QOS38949.1"/>
    <property type="molecule type" value="Genomic_DNA"/>
</dbReference>
<dbReference type="Gene3D" id="3.30.300.10">
    <property type="match status" value="3"/>
</dbReference>
<dbReference type="Proteomes" id="UP000593591">
    <property type="component" value="Chromosome"/>
</dbReference>
<organism evidence="16 17">
    <name type="scientific">Treponema rectale</name>
    <dbReference type="NCBI Taxonomy" id="744512"/>
    <lineage>
        <taxon>Bacteria</taxon>
        <taxon>Pseudomonadati</taxon>
        <taxon>Spirochaetota</taxon>
        <taxon>Spirochaetia</taxon>
        <taxon>Spirochaetales</taxon>
        <taxon>Treponemataceae</taxon>
        <taxon>Treponema</taxon>
    </lineage>
</organism>
<dbReference type="InterPro" id="IPR022629">
    <property type="entry name" value="S-AdoMet_synt_central"/>
</dbReference>
<dbReference type="NCBIfam" id="TIGR01034">
    <property type="entry name" value="metK"/>
    <property type="match status" value="1"/>
</dbReference>
<dbReference type="GO" id="GO:0000287">
    <property type="term" value="F:magnesium ion binding"/>
    <property type="evidence" value="ECO:0007669"/>
    <property type="project" value="UniProtKB-UniRule"/>
</dbReference>
<feature type="binding site" description="in other chain" evidence="10">
    <location>
        <begin position="235"/>
        <end position="236"/>
    </location>
    <ligand>
        <name>ATP</name>
        <dbReference type="ChEBI" id="CHEBI:30616"/>
        <note>ligand shared between two neighboring subunits</note>
    </ligand>
</feature>
<evidence type="ECO:0000256" key="3">
    <source>
        <dbReference type="ARBA" id="ARBA00022563"/>
    </source>
</evidence>
<dbReference type="GO" id="GO:0006556">
    <property type="term" value="P:S-adenosylmethionine biosynthetic process"/>
    <property type="evidence" value="ECO:0007669"/>
    <property type="project" value="UniProtKB-UniRule"/>
</dbReference>
<keyword evidence="8 10" id="KW-0460">Magnesium</keyword>
<feature type="binding site" description="in other chain" evidence="10">
    <location>
        <position position="275"/>
    </location>
    <ligand>
        <name>L-methionine</name>
        <dbReference type="ChEBI" id="CHEBI:57844"/>
        <note>ligand shared between two neighboring subunits</note>
    </ligand>
</feature>
<keyword evidence="10" id="KW-0963">Cytoplasm</keyword>
<evidence type="ECO:0000256" key="5">
    <source>
        <dbReference type="ARBA" id="ARBA00022723"/>
    </source>
</evidence>
<keyword evidence="7 10" id="KW-0067">ATP-binding</keyword>
<comment type="cofactor">
    <cofactor evidence="10">
        <name>K(+)</name>
        <dbReference type="ChEBI" id="CHEBI:29103"/>
    </cofactor>
    <text evidence="10">Binds 1 potassium ion per subunit.</text>
</comment>
<comment type="subunit">
    <text evidence="10">Homotetramer; dimer of dimers.</text>
</comment>
<feature type="domain" description="S-adenosylmethionine synthetase N-terminal" evidence="13">
    <location>
        <begin position="6"/>
        <end position="103"/>
    </location>
</feature>
<dbReference type="AlphaFoldDB" id="A0A7M1XHQ3"/>
<reference evidence="16 17" key="1">
    <citation type="submission" date="2018-08" db="EMBL/GenBank/DDBJ databases">
        <title>The first complete genome of Treponema rectale (CHPAT), a commensal spirochete of the bovine rectum.</title>
        <authorList>
            <person name="Staton G.J."/>
            <person name="Clegg S.R."/>
            <person name="Carter S.D."/>
            <person name="Radford A.D."/>
            <person name="Darby A."/>
            <person name="Hall N."/>
            <person name="Birtles R.J."/>
            <person name="Evans N.J."/>
        </authorList>
    </citation>
    <scope>NUCLEOTIDE SEQUENCE [LARGE SCALE GENOMIC DNA]</scope>
    <source>
        <strain evidence="16 17">CHPA</strain>
    </source>
</reference>
<evidence type="ECO:0000256" key="11">
    <source>
        <dbReference type="RuleBase" id="RU000542"/>
    </source>
</evidence>
<dbReference type="KEGG" id="trc:DYE49_00150"/>
<keyword evidence="3 10" id="KW-0554">One-carbon metabolism</keyword>
<dbReference type="CDD" id="cd18079">
    <property type="entry name" value="S-AdoMet_synt"/>
    <property type="match status" value="1"/>
</dbReference>
<dbReference type="PROSITE" id="PS00377">
    <property type="entry name" value="ADOMET_SYNTHASE_2"/>
    <property type="match status" value="1"/>
</dbReference>
<gene>
    <name evidence="10" type="primary">metK</name>
    <name evidence="16" type="ORF">DYE49_00150</name>
</gene>
<feature type="binding site" evidence="10">
    <location>
        <position position="19"/>
    </location>
    <ligand>
        <name>Mg(2+)</name>
        <dbReference type="ChEBI" id="CHEBI:18420"/>
    </ligand>
</feature>
<dbReference type="HAMAP" id="MF_00086">
    <property type="entry name" value="S_AdoMet_synth1"/>
    <property type="match status" value="1"/>
</dbReference>
<feature type="binding site" description="in other chain" evidence="10">
    <location>
        <position position="101"/>
    </location>
    <ligand>
        <name>L-methionine</name>
        <dbReference type="ChEBI" id="CHEBI:57844"/>
        <note>ligand shared between two neighboring subunits</note>
    </ligand>
</feature>
<feature type="binding site" description="in other chain" evidence="10">
    <location>
        <position position="58"/>
    </location>
    <ligand>
        <name>L-methionine</name>
        <dbReference type="ChEBI" id="CHEBI:57844"/>
        <note>ligand shared between two neighboring subunits</note>
    </ligand>
</feature>
<dbReference type="InterPro" id="IPR022636">
    <property type="entry name" value="S-AdoMet_synthetase_sfam"/>
</dbReference>
<dbReference type="UniPathway" id="UPA00315">
    <property type="reaction ID" value="UER00080"/>
</dbReference>
<dbReference type="FunFam" id="3.30.300.10:FF:000003">
    <property type="entry name" value="S-adenosylmethionine synthase"/>
    <property type="match status" value="1"/>
</dbReference>
<comment type="pathway">
    <text evidence="1 10">Amino-acid biosynthesis; S-adenosyl-L-methionine biosynthesis; S-adenosyl-L-methionine from L-methionine: step 1/1.</text>
</comment>
<dbReference type="PANTHER" id="PTHR11964">
    <property type="entry name" value="S-ADENOSYLMETHIONINE SYNTHETASE"/>
    <property type="match status" value="1"/>
</dbReference>
<keyword evidence="9 10" id="KW-0630">Potassium</keyword>
<evidence type="ECO:0000256" key="7">
    <source>
        <dbReference type="ARBA" id="ARBA00022840"/>
    </source>
</evidence>
<feature type="binding site" evidence="10">
    <location>
        <position position="244"/>
    </location>
    <ligand>
        <name>ATP</name>
        <dbReference type="ChEBI" id="CHEBI:30616"/>
        <note>ligand shared between two neighboring subunits</note>
    </ligand>
</feature>
<dbReference type="GO" id="GO:0005737">
    <property type="term" value="C:cytoplasm"/>
    <property type="evidence" value="ECO:0007669"/>
    <property type="project" value="UniProtKB-SubCell"/>
</dbReference>
<comment type="function">
    <text evidence="10">Catalyzes the formation of S-adenosylmethionine (AdoMet) from methionine and ATP. The overall synthetic reaction is composed of two sequential steps, AdoMet formation and the subsequent tripolyphosphate hydrolysis which occurs prior to release of AdoMet from the enzyme.</text>
</comment>
<dbReference type="GO" id="GO:0005524">
    <property type="term" value="F:ATP binding"/>
    <property type="evidence" value="ECO:0007669"/>
    <property type="project" value="UniProtKB-UniRule"/>
</dbReference>
<evidence type="ECO:0000256" key="12">
    <source>
        <dbReference type="RuleBase" id="RU004462"/>
    </source>
</evidence>
<feature type="binding site" evidence="10">
    <location>
        <position position="45"/>
    </location>
    <ligand>
        <name>K(+)</name>
        <dbReference type="ChEBI" id="CHEBI:29103"/>
    </ligand>
</feature>
<evidence type="ECO:0000256" key="8">
    <source>
        <dbReference type="ARBA" id="ARBA00022842"/>
    </source>
</evidence>
<keyword evidence="4 10" id="KW-0808">Transferase</keyword>
<evidence type="ECO:0000313" key="17">
    <source>
        <dbReference type="Proteomes" id="UP000593591"/>
    </source>
</evidence>
<feature type="binding site" description="in other chain" evidence="10">
    <location>
        <position position="17"/>
    </location>
    <ligand>
        <name>ATP</name>
        <dbReference type="ChEBI" id="CHEBI:30616"/>
        <note>ligand shared between two neighboring subunits</note>
    </ligand>
</feature>
<dbReference type="InterPro" id="IPR022631">
    <property type="entry name" value="ADOMET_SYNTHASE_CS"/>
</dbReference>
<dbReference type="InterPro" id="IPR002133">
    <property type="entry name" value="S-AdoMet_synthetase"/>
</dbReference>
<dbReference type="PIRSF" id="PIRSF000497">
    <property type="entry name" value="MAT"/>
    <property type="match status" value="1"/>
</dbReference>
<dbReference type="SUPFAM" id="SSF55973">
    <property type="entry name" value="S-adenosylmethionine synthetase"/>
    <property type="match status" value="3"/>
</dbReference>
<feature type="binding site" description="in other chain" evidence="10">
    <location>
        <begin position="250"/>
        <end position="251"/>
    </location>
    <ligand>
        <name>ATP</name>
        <dbReference type="ChEBI" id="CHEBI:30616"/>
        <note>ligand shared between two neighboring subunits</note>
    </ligand>
</feature>
<dbReference type="PROSITE" id="PS00376">
    <property type="entry name" value="ADOMET_SYNTHASE_1"/>
    <property type="match status" value="1"/>
</dbReference>
<evidence type="ECO:0000256" key="10">
    <source>
        <dbReference type="HAMAP-Rule" id="MF_00086"/>
    </source>
</evidence>
<comment type="catalytic activity">
    <reaction evidence="10">
        <text>L-methionine + ATP + H2O = S-adenosyl-L-methionine + phosphate + diphosphate</text>
        <dbReference type="Rhea" id="RHEA:21080"/>
        <dbReference type="ChEBI" id="CHEBI:15377"/>
        <dbReference type="ChEBI" id="CHEBI:30616"/>
        <dbReference type="ChEBI" id="CHEBI:33019"/>
        <dbReference type="ChEBI" id="CHEBI:43474"/>
        <dbReference type="ChEBI" id="CHEBI:57844"/>
        <dbReference type="ChEBI" id="CHEBI:59789"/>
        <dbReference type="EC" id="2.5.1.6"/>
    </reaction>
</comment>
<dbReference type="Pfam" id="PF02773">
    <property type="entry name" value="S-AdoMet_synt_C"/>
    <property type="match status" value="1"/>
</dbReference>
<accession>A0A7M1XHQ3</accession>
<feature type="binding site" evidence="10">
    <location>
        <position position="271"/>
    </location>
    <ligand>
        <name>ATP</name>
        <dbReference type="ChEBI" id="CHEBI:30616"/>
        <note>ligand shared between two neighboring subunits</note>
    </ligand>
</feature>
<evidence type="ECO:0000256" key="9">
    <source>
        <dbReference type="ARBA" id="ARBA00022958"/>
    </source>
</evidence>
<dbReference type="EC" id="2.5.1.6" evidence="10"/>
<evidence type="ECO:0000256" key="2">
    <source>
        <dbReference type="ARBA" id="ARBA00009685"/>
    </source>
</evidence>
<dbReference type="InterPro" id="IPR022630">
    <property type="entry name" value="S-AdoMet_synt_C"/>
</dbReference>
<protein>
    <recommendedName>
        <fullName evidence="10">S-adenosylmethionine synthase</fullName>
        <shortName evidence="10">AdoMet synthase</shortName>
        <ecNumber evidence="10">2.5.1.6</ecNumber>
    </recommendedName>
    <alternativeName>
        <fullName evidence="10">MAT</fullName>
    </alternativeName>
    <alternativeName>
        <fullName evidence="10">Methionine adenosyltransferase</fullName>
    </alternativeName>
</protein>
<name>A0A7M1XHQ3_9SPIR</name>
<feature type="domain" description="S-adenosylmethionine synthetase central" evidence="14">
    <location>
        <begin position="118"/>
        <end position="236"/>
    </location>
</feature>
<feature type="region of interest" description="Flexible loop" evidence="10">
    <location>
        <begin position="101"/>
        <end position="111"/>
    </location>
</feature>
<comment type="subcellular location">
    <subcellularLocation>
        <location evidence="10 11">Cytoplasm</location>
    </subcellularLocation>
</comment>
<proteinExistence type="inferred from homology"/>
<dbReference type="InterPro" id="IPR022628">
    <property type="entry name" value="S-AdoMet_synt_N"/>
</dbReference>
<evidence type="ECO:0000259" key="15">
    <source>
        <dbReference type="Pfam" id="PF02773"/>
    </source>
</evidence>
<evidence type="ECO:0000256" key="1">
    <source>
        <dbReference type="ARBA" id="ARBA00005224"/>
    </source>
</evidence>
<comment type="similarity">
    <text evidence="2 10 12">Belongs to the AdoMet synthase family.</text>
</comment>
<evidence type="ECO:0000259" key="14">
    <source>
        <dbReference type="Pfam" id="PF02772"/>
    </source>
</evidence>
<evidence type="ECO:0000256" key="6">
    <source>
        <dbReference type="ARBA" id="ARBA00022741"/>
    </source>
</evidence>
<comment type="cofactor">
    <cofactor evidence="10">
        <name>Mg(2+)</name>
        <dbReference type="ChEBI" id="CHEBI:18420"/>
    </cofactor>
    <text evidence="10">Binds 2 divalent ions per subunit.</text>
</comment>
<dbReference type="Pfam" id="PF02772">
    <property type="entry name" value="S-AdoMet_synt_M"/>
    <property type="match status" value="1"/>
</dbReference>
<feature type="binding site" evidence="10">
    <location>
        <position position="244"/>
    </location>
    <ligand>
        <name>L-methionine</name>
        <dbReference type="ChEBI" id="CHEBI:57844"/>
        <note>ligand shared between two neighboring subunits</note>
    </ligand>
</feature>
<feature type="binding site" evidence="10">
    <location>
        <position position="267"/>
    </location>
    <ligand>
        <name>ATP</name>
        <dbReference type="ChEBI" id="CHEBI:30616"/>
        <note>ligand shared between two neighboring subunits</note>
    </ligand>
</feature>
<evidence type="ECO:0000256" key="4">
    <source>
        <dbReference type="ARBA" id="ARBA00022679"/>
    </source>
</evidence>
<feature type="domain" description="S-adenosylmethionine synthetase C-terminal" evidence="15">
    <location>
        <begin position="238"/>
        <end position="375"/>
    </location>
</feature>
<sequence length="393" mass="43003">MTKIRNLFTSESVSEGHPDKVCDRISDAILDAALALDPLSRTAVETMATREKIIISGEVTTKAKLDYEKIARDVVRSIGYTKPELGIGADSMEVEVNITTQSPDIAQGVDNSMDTKSIGAGDQGIMFGYATDETENYMPLPLVMAHKMVRYATALRKAGELSFARPDMKSQVTVDYTNPDDIKISAVVFSCQHNPDIEIEELRRQIKEKVLLPVIESFGYPMADDIQFFINPTGKFVIGGPLGDTGLTGRKIIVDTYGGSAPHGGGAFSGKDPTKVDRSAAYAARYAAKNIVAAGLAKRCMIQLSYAIGVSEPVSISLETYGTETVKKEVILKALMEDKVFDFTPAGIISKFSLQKPPFRYQDLASYGHFGRPDLDLPFEYLDKVDILKKLCK</sequence>
<feature type="binding site" description="in other chain" evidence="10">
    <location>
        <begin position="167"/>
        <end position="169"/>
    </location>
    <ligand>
        <name>ATP</name>
        <dbReference type="ChEBI" id="CHEBI:30616"/>
        <note>ligand shared between two neighboring subunits</note>
    </ligand>
</feature>
<keyword evidence="6 10" id="KW-0547">Nucleotide-binding</keyword>
<dbReference type="GO" id="GO:0006730">
    <property type="term" value="P:one-carbon metabolic process"/>
    <property type="evidence" value="ECO:0007669"/>
    <property type="project" value="UniProtKB-KW"/>
</dbReference>
<keyword evidence="5 10" id="KW-0479">Metal-binding</keyword>
<dbReference type="GO" id="GO:0004478">
    <property type="term" value="F:methionine adenosyltransferase activity"/>
    <property type="evidence" value="ECO:0007669"/>
    <property type="project" value="UniProtKB-UniRule"/>
</dbReference>
<evidence type="ECO:0000313" key="16">
    <source>
        <dbReference type="EMBL" id="QOS38949.1"/>
    </source>
</evidence>
<dbReference type="Pfam" id="PF00438">
    <property type="entry name" value="S-AdoMet_synt_N"/>
    <property type="match status" value="1"/>
</dbReference>
<evidence type="ECO:0000259" key="13">
    <source>
        <dbReference type="Pfam" id="PF00438"/>
    </source>
</evidence>